<dbReference type="InterPro" id="IPR018647">
    <property type="entry name" value="SLFN_3-like_DNA/RNA_helicase"/>
</dbReference>
<evidence type="ECO:0000256" key="1">
    <source>
        <dbReference type="SAM" id="MobiDB-lite"/>
    </source>
</evidence>
<reference evidence="3" key="1">
    <citation type="submission" date="2020-05" db="EMBL/GenBank/DDBJ databases">
        <authorList>
            <person name="Chiriac C."/>
            <person name="Salcher M."/>
            <person name="Ghai R."/>
            <person name="Kavagutti S V."/>
        </authorList>
    </citation>
    <scope>NUCLEOTIDE SEQUENCE</scope>
</reference>
<dbReference type="SMART" id="SM00382">
    <property type="entry name" value="AAA"/>
    <property type="match status" value="1"/>
</dbReference>
<evidence type="ECO:0000313" key="3">
    <source>
        <dbReference type="EMBL" id="CAB4884325.1"/>
    </source>
</evidence>
<feature type="domain" description="AAA+ ATPase" evidence="2">
    <location>
        <begin position="261"/>
        <end position="390"/>
    </location>
</feature>
<dbReference type="Gene3D" id="3.40.50.300">
    <property type="entry name" value="P-loop containing nucleotide triphosphate hydrolases"/>
    <property type="match status" value="1"/>
</dbReference>
<dbReference type="InterPro" id="IPR027417">
    <property type="entry name" value="P-loop_NTPase"/>
</dbReference>
<dbReference type="EMBL" id="CAFBLS010000235">
    <property type="protein sequence ID" value="CAB4884325.1"/>
    <property type="molecule type" value="Genomic_DNA"/>
</dbReference>
<organism evidence="3">
    <name type="scientific">freshwater metagenome</name>
    <dbReference type="NCBI Taxonomy" id="449393"/>
    <lineage>
        <taxon>unclassified sequences</taxon>
        <taxon>metagenomes</taxon>
        <taxon>ecological metagenomes</taxon>
    </lineage>
</organism>
<dbReference type="AlphaFoldDB" id="A0A6J7ETA2"/>
<dbReference type="Pfam" id="PF09848">
    <property type="entry name" value="SLFN-g3_helicase"/>
    <property type="match status" value="1"/>
</dbReference>
<gene>
    <name evidence="3" type="ORF">UFOPK3402_01612</name>
</gene>
<sequence>MVLLRQSAAGLQSLFESNSAIEQMMARMLATTGRRPSEGEARSWRASLPMLAADLISAGLGSIEMLVEHQLPLTSKRIDAVLAGQHPKTGLPSYVLIELKQWSRAEMYEDDASLVMIDAYGPRPLLHPMDQVAGYRDYLLDFLTGLDNRQEAVVAVAYLHNATESGVSDLRGTRDSSVVRMFTGERKSDFLDFLRTRLDANVPGALAADQLLGMRAGPSRQLLTVAAQSIRDREQFVLLDEQRLAFDIVVHEVERARAADSKTVVIITGGPGSGKSVIALSLLGELARQGRTVLHATGSRSFTQTLRMVAGKGSTRVKSMFKYFNSFMSAERNGLDVLILDEAHRIRETSVNRYTKAEFRNGRPQIDELMAAARVPVFLLDEHQVVRPGELGTVAEIEEYAATLGLRVQKVSLDDQFRCGGSAAYMLWVRCLLGLEPGGPVAWPGDDDFTVGVVESADELEQRLEEKRDAGFGARMTAGYCWPWSDPRADKSLVADVTIGSWSRPWNLKGDRSVGGAPPAALWASDPAGFGQVGCVYTAQGFEYDWNGVIIGPDLVWRTDRWVAVRAANRDPDFRNTKAVSDEEFKRLVLNVYKVLLTRGMVGTLIVSVDPETQRMLEQATTEKAGAGAAPPSASGPDSGRAEEMRAQTRPIR</sequence>
<dbReference type="SUPFAM" id="SSF52540">
    <property type="entry name" value="P-loop containing nucleoside triphosphate hydrolases"/>
    <property type="match status" value="1"/>
</dbReference>
<proteinExistence type="predicted"/>
<evidence type="ECO:0000259" key="2">
    <source>
        <dbReference type="SMART" id="SM00382"/>
    </source>
</evidence>
<feature type="region of interest" description="Disordered" evidence="1">
    <location>
        <begin position="618"/>
        <end position="653"/>
    </location>
</feature>
<name>A0A6J7ETA2_9ZZZZ</name>
<dbReference type="InterPro" id="IPR003593">
    <property type="entry name" value="AAA+_ATPase"/>
</dbReference>
<feature type="compositionally biased region" description="Low complexity" evidence="1">
    <location>
        <begin position="625"/>
        <end position="639"/>
    </location>
</feature>
<dbReference type="CDD" id="cd00009">
    <property type="entry name" value="AAA"/>
    <property type="match status" value="1"/>
</dbReference>
<accession>A0A6J7ETA2</accession>
<protein>
    <submittedName>
        <fullName evidence="3">Unannotated protein</fullName>
    </submittedName>
</protein>